<dbReference type="InterPro" id="IPR002654">
    <property type="entry name" value="Glyco_trans_25"/>
</dbReference>
<dbReference type="CDD" id="cd06532">
    <property type="entry name" value="Glyco_transf_25"/>
    <property type="match status" value="1"/>
</dbReference>
<proteinExistence type="predicted"/>
<sequence>MRTFVLNLEHNTERKKYMQNLLNDIPIDYEFFPAVYGKSITNIEQFYDSILAEKKAKRQLNVGEIGTAISHKNIYKKMIDENIEQALILEDDVTFLDGFIDVYKKIEKINVGNKIILLGTIVNKKIKKIWKKKLTAEHSMYLVLNNYAGAYGYIIGLDAAKKIYYHNKKIFIEADKWKYYRRLFQIWLVSPSVVTVDEIFPSEIGDELRH</sequence>
<dbReference type="HOGENOM" id="CLU_071269_4_0_12"/>
<evidence type="ECO:0000313" key="2">
    <source>
        <dbReference type="EMBL" id="EMB36031.1"/>
    </source>
</evidence>
<gene>
    <name evidence="2" type="ORF">HMPREF9726_00223</name>
</gene>
<evidence type="ECO:0000259" key="1">
    <source>
        <dbReference type="Pfam" id="PF01755"/>
    </source>
</evidence>
<dbReference type="Proteomes" id="UP000011705">
    <property type="component" value="Chromosome"/>
</dbReference>
<dbReference type="PATRIC" id="fig|999432.5.peg.230"/>
<protein>
    <recommendedName>
        <fullName evidence="1">Glycosyl transferase family 25 domain-containing protein</fullName>
    </recommendedName>
</protein>
<feature type="domain" description="Glycosyl transferase family 25" evidence="1">
    <location>
        <begin position="2"/>
        <end position="176"/>
    </location>
</feature>
<dbReference type="AlphaFoldDB" id="A0A0E2E7J0"/>
<accession>A0A0E2E7J0</accession>
<reference evidence="2" key="1">
    <citation type="submission" date="2012-01" db="EMBL/GenBank/DDBJ databases">
        <title>The Genome Sequence of Treponema denticola H-22.</title>
        <authorList>
            <consortium name="The Broad Institute Genome Sequencing Platform"/>
            <person name="Earl A."/>
            <person name="Ward D."/>
            <person name="Feldgarden M."/>
            <person name="Gevers D."/>
            <person name="Blanton J.M."/>
            <person name="Fenno C.J."/>
            <person name="Baranova O.V."/>
            <person name="Mathney J."/>
            <person name="Dewhirst F.E."/>
            <person name="Izard J."/>
            <person name="Young S.K."/>
            <person name="Zeng Q."/>
            <person name="Gargeya S."/>
            <person name="Fitzgerald M."/>
            <person name="Haas B."/>
            <person name="Abouelleil A."/>
            <person name="Alvarado L."/>
            <person name="Arachchi H.M."/>
            <person name="Berlin A."/>
            <person name="Chapman S.B."/>
            <person name="Gearin G."/>
            <person name="Goldberg J."/>
            <person name="Griggs A."/>
            <person name="Gujja S."/>
            <person name="Hansen M."/>
            <person name="Heiman D."/>
            <person name="Howarth C."/>
            <person name="Larimer J."/>
            <person name="Lui A."/>
            <person name="MacDonald P.J.P."/>
            <person name="McCowen C."/>
            <person name="Montmayeur A."/>
            <person name="Murphy C."/>
            <person name="Neiman D."/>
            <person name="Pearson M."/>
            <person name="Priest M."/>
            <person name="Roberts A."/>
            <person name="Saif S."/>
            <person name="Shea T."/>
            <person name="Sisk P."/>
            <person name="Stolte C."/>
            <person name="Sykes S."/>
            <person name="Wortman J."/>
            <person name="Nusbaum C."/>
            <person name="Birren B."/>
        </authorList>
    </citation>
    <scope>NUCLEOTIDE SEQUENCE [LARGE SCALE GENOMIC DNA]</scope>
    <source>
        <strain evidence="2">H-22</strain>
    </source>
</reference>
<name>A0A0E2E7J0_TREDN</name>
<comment type="caution">
    <text evidence="2">The sequence shown here is derived from an EMBL/GenBank/DDBJ whole genome shotgun (WGS) entry which is preliminary data.</text>
</comment>
<organism evidence="2">
    <name type="scientific">Treponema denticola H-22</name>
    <dbReference type="NCBI Taxonomy" id="999432"/>
    <lineage>
        <taxon>Bacteria</taxon>
        <taxon>Pseudomonadati</taxon>
        <taxon>Spirochaetota</taxon>
        <taxon>Spirochaetia</taxon>
        <taxon>Spirochaetales</taxon>
        <taxon>Treponemataceae</taxon>
        <taxon>Treponema</taxon>
    </lineage>
</organism>
<dbReference type="EMBL" id="AGDV01000001">
    <property type="protein sequence ID" value="EMB36031.1"/>
    <property type="molecule type" value="Genomic_DNA"/>
</dbReference>
<dbReference type="Pfam" id="PF01755">
    <property type="entry name" value="Glyco_transf_25"/>
    <property type="match status" value="1"/>
</dbReference>